<keyword evidence="2" id="KW-1185">Reference proteome</keyword>
<protein>
    <submittedName>
        <fullName evidence="1">Uncharacterized protein</fullName>
    </submittedName>
</protein>
<dbReference type="KEGG" id="err:DVR09_15280"/>
<geneLocation type="plasmid" evidence="1 2">
    <name>unnamed</name>
</geneLocation>
<proteinExistence type="predicted"/>
<gene>
    <name evidence="1" type="ORF">DVR09_15280</name>
</gene>
<evidence type="ECO:0000313" key="2">
    <source>
        <dbReference type="Proteomes" id="UP000254508"/>
    </source>
</evidence>
<dbReference type="Proteomes" id="UP000254508">
    <property type="component" value="Plasmid unnamed"/>
</dbReference>
<evidence type="ECO:0000313" key="1">
    <source>
        <dbReference type="EMBL" id="AXK43816.1"/>
    </source>
</evidence>
<sequence length="673" mass="74615">MDQSHNSPPSTILAIPVEGSRVIRKSQVAALTLVREMREMFIAIAAHGTPLPSSSDTEFFALEHDSRRMRFFFNEVGDILVSLERPTRGLFLQMPNLKDINPRSLTEDEISAELHASFALLDGIIENSRLIDWHAHGASPTFPDIESCDLEGIPGVPGLISGTLKFAMAAIRRELPTLHARMTAEGQMRRPHLSLDSDPDTEELSTLLNHDGVALPLFETPIHANRFVLPQMFGITGLGEDHLRVCRIPTVRFCPELAYDGSVEDLDRAYDLLGAAMPLAPRTSIEARQHDITLGLEVHMDDDFDTILDVMDVIASDGDEKLEQEAFARLAEIAATPEGITGSIEAIFGSATDPAVEPISNRRSGPPENFEALIEDLTRFVHFSVNGETATDYLLSLNLADRTHYYLYLKLAISIAKISEENEGPFECGLLDLITREDYRQASVSMIPGDETPEITQTVEDGVRAYKELLELEGVDEIQDKAMDAILDDMIKAAHPCASDEETDWHDPRASVESIDEALTDFAGLGDGETAESVVNDSLTSLFAKNMPADPQELADRISPFLDEAYQQDVLPSVHLMTKSPPYRLDIYLCFQLATTYVRLREADLLPPARFLKKQFPKLLTVEKMTNAFLKMDRGVYDEEIQATVSDGLADYRILLDFLEKDELANAEPAGSA</sequence>
<name>A0A345YIR4_9SPHN</name>
<keyword evidence="1" id="KW-0614">Plasmid</keyword>
<reference evidence="1 2" key="1">
    <citation type="submission" date="2018-07" db="EMBL/GenBank/DDBJ databases">
        <title>Genome sequence of Erythrobacter strain YH-07, an antagonistic bacterium isolated from Yellow Sea.</title>
        <authorList>
            <person name="Tang T."/>
            <person name="Liu Q."/>
            <person name="Sun X."/>
        </authorList>
    </citation>
    <scope>NUCLEOTIDE SEQUENCE [LARGE SCALE GENOMIC DNA]</scope>
    <source>
        <strain evidence="1 2">YH-07</strain>
        <plasmid evidence="1 2">unnamed</plasmid>
    </source>
</reference>
<dbReference type="AlphaFoldDB" id="A0A345YIR4"/>
<organism evidence="1 2">
    <name type="scientific">Erythrobacter aureus</name>
    <dbReference type="NCBI Taxonomy" id="2182384"/>
    <lineage>
        <taxon>Bacteria</taxon>
        <taxon>Pseudomonadati</taxon>
        <taxon>Pseudomonadota</taxon>
        <taxon>Alphaproteobacteria</taxon>
        <taxon>Sphingomonadales</taxon>
        <taxon>Erythrobacteraceae</taxon>
        <taxon>Erythrobacter/Porphyrobacter group</taxon>
        <taxon>Erythrobacter</taxon>
    </lineage>
</organism>
<dbReference type="EMBL" id="CP031358">
    <property type="protein sequence ID" value="AXK43816.1"/>
    <property type="molecule type" value="Genomic_DNA"/>
</dbReference>
<accession>A0A345YIR4</accession>